<dbReference type="SMART" id="SM00062">
    <property type="entry name" value="PBPb"/>
    <property type="match status" value="1"/>
</dbReference>
<dbReference type="CDD" id="cd13629">
    <property type="entry name" value="PBP2_Dsm1740"/>
    <property type="match status" value="1"/>
</dbReference>
<dbReference type="EMBL" id="CP001279">
    <property type="protein sequence ID" value="ACM93043.1"/>
    <property type="molecule type" value="Genomic_DNA"/>
</dbReference>
<dbReference type="AlphaFoldDB" id="B9L8P2"/>
<evidence type="ECO:0000259" key="4">
    <source>
        <dbReference type="SMART" id="SM00079"/>
    </source>
</evidence>
<protein>
    <submittedName>
        <fullName evidence="5">Binding component of abc transporter</fullName>
    </submittedName>
</protein>
<dbReference type="InterPro" id="IPR001320">
    <property type="entry name" value="Iontro_rcpt_C"/>
</dbReference>
<evidence type="ECO:0000313" key="6">
    <source>
        <dbReference type="Proteomes" id="UP000000448"/>
    </source>
</evidence>
<dbReference type="Gene3D" id="3.40.190.10">
    <property type="entry name" value="Periplasmic binding protein-like II"/>
    <property type="match status" value="2"/>
</dbReference>
<evidence type="ECO:0000256" key="1">
    <source>
        <dbReference type="ARBA" id="ARBA00022729"/>
    </source>
</evidence>
<feature type="domain" description="Solute-binding protein family 3/N-terminal" evidence="3">
    <location>
        <begin position="36"/>
        <end position="259"/>
    </location>
</feature>
<dbReference type="HOGENOM" id="CLU_019602_18_2_7"/>
<dbReference type="SUPFAM" id="SSF53850">
    <property type="entry name" value="Periplasmic binding protein-like II"/>
    <property type="match status" value="1"/>
</dbReference>
<keyword evidence="6" id="KW-1185">Reference proteome</keyword>
<dbReference type="STRING" id="598659.NAMH_0584"/>
<keyword evidence="1 2" id="KW-0732">Signal</keyword>
<proteinExistence type="predicted"/>
<dbReference type="SMART" id="SM00079">
    <property type="entry name" value="PBPe"/>
    <property type="match status" value="1"/>
</dbReference>
<dbReference type="PANTHER" id="PTHR35936:SF38">
    <property type="entry name" value="GLUTAMINE-BINDING PERIPLASMIC PROTEIN"/>
    <property type="match status" value="1"/>
</dbReference>
<dbReference type="KEGG" id="nam:NAMH_0584"/>
<organism evidence="5 6">
    <name type="scientific">Nautilia profundicola (strain ATCC BAA-1463 / DSM 18972 / AmH)</name>
    <dbReference type="NCBI Taxonomy" id="598659"/>
    <lineage>
        <taxon>Bacteria</taxon>
        <taxon>Pseudomonadati</taxon>
        <taxon>Campylobacterota</taxon>
        <taxon>Epsilonproteobacteria</taxon>
        <taxon>Nautiliales</taxon>
        <taxon>Nautiliaceae</taxon>
        <taxon>Nautilia</taxon>
    </lineage>
</organism>
<accession>B9L8P2</accession>
<feature type="domain" description="Ionotropic glutamate receptor C-terminal" evidence="4">
    <location>
        <begin position="36"/>
        <end position="258"/>
    </location>
</feature>
<dbReference type="PANTHER" id="PTHR35936">
    <property type="entry name" value="MEMBRANE-BOUND LYTIC MUREIN TRANSGLYCOSYLASE F"/>
    <property type="match status" value="1"/>
</dbReference>
<dbReference type="GO" id="GO:0015276">
    <property type="term" value="F:ligand-gated monoatomic ion channel activity"/>
    <property type="evidence" value="ECO:0007669"/>
    <property type="project" value="InterPro"/>
</dbReference>
<reference evidence="5 6" key="1">
    <citation type="journal article" date="2009" name="PLoS Genet.">
        <title>Adaptations to submarine hydrothermal environments exemplified by the genome of Nautilia profundicola.</title>
        <authorList>
            <person name="Campbell B.J."/>
            <person name="Smith J.L."/>
            <person name="Hanson T.E."/>
            <person name="Klotz M.G."/>
            <person name="Stein L.Y."/>
            <person name="Lee C.K."/>
            <person name="Wu D."/>
            <person name="Robinson J.M."/>
            <person name="Khouri H.M."/>
            <person name="Eisen J.A."/>
            <person name="Cary S.C."/>
        </authorList>
    </citation>
    <scope>NUCLEOTIDE SEQUENCE [LARGE SCALE GENOMIC DNA]</scope>
    <source>
        <strain evidence="6">ATCC BAA-1463 / DSM 18972 / AmH</strain>
    </source>
</reference>
<feature type="signal peptide" evidence="2">
    <location>
        <begin position="1"/>
        <end position="17"/>
    </location>
</feature>
<sequence length="266" mass="30247">MKKLLIAIIALASMLFAADFNVWKNSTLHSIVQKGELRVCLEPGYVPFEMRDKHGRIIGFDVDISKKMAKDMGVKLKLVPTAWDGIIPALITGKCDIIISGMTITQQRNLKVMFANPYFLVGQTLLVNKKHAGVKSYKDLDKKGIVITTKLGTTGEIAARKLFKHATIKTFDSESAAVQEVLNNRADAFIYDKPYNELFMAGKGKGKLIFLKEDLTYEPLGFAINHGDPDFLNWLNNFLRQIKHDGTYDKFYHRWFQSTDWLKRVQ</sequence>
<gene>
    <name evidence="5" type="ordered locus">NAMH_0584</name>
</gene>
<dbReference type="Proteomes" id="UP000000448">
    <property type="component" value="Chromosome"/>
</dbReference>
<evidence type="ECO:0000259" key="3">
    <source>
        <dbReference type="SMART" id="SM00062"/>
    </source>
</evidence>
<dbReference type="RefSeq" id="WP_015902095.1">
    <property type="nucleotide sequence ID" value="NC_012115.1"/>
</dbReference>
<evidence type="ECO:0000256" key="2">
    <source>
        <dbReference type="SAM" id="SignalP"/>
    </source>
</evidence>
<dbReference type="Pfam" id="PF00497">
    <property type="entry name" value="SBP_bac_3"/>
    <property type="match status" value="1"/>
</dbReference>
<dbReference type="OrthoDB" id="6192933at2"/>
<dbReference type="eggNOG" id="COG0834">
    <property type="taxonomic scope" value="Bacteria"/>
</dbReference>
<dbReference type="GO" id="GO:0016020">
    <property type="term" value="C:membrane"/>
    <property type="evidence" value="ECO:0007669"/>
    <property type="project" value="InterPro"/>
</dbReference>
<evidence type="ECO:0000313" key="5">
    <source>
        <dbReference type="EMBL" id="ACM93043.1"/>
    </source>
</evidence>
<dbReference type="InterPro" id="IPR001638">
    <property type="entry name" value="Solute-binding_3/MltF_N"/>
</dbReference>
<name>B9L8P2_NAUPA</name>
<feature type="chain" id="PRO_5002888395" evidence="2">
    <location>
        <begin position="18"/>
        <end position="266"/>
    </location>
</feature>